<reference evidence="3 4" key="1">
    <citation type="journal article" date="2012" name="Int. J. Syst. Evol. Microbiol.">
        <title>Characterization of Tetragenococcus strains from sugar thick juice reveals a novel species, Tetragenococcus osmophilus sp. nov., and divides Tetragenococcus halophilus into two subspecies, T. halophilus subsp. halophilus subsp. nov. and T. halophilus subsp. flandriensis subsp. nov.</title>
        <authorList>
            <person name="Juste A."/>
            <person name="Van Trappen S."/>
            <person name="Verreth C."/>
            <person name="Cleenwerck I."/>
            <person name="De Vos P."/>
            <person name="Lievens B."/>
            <person name="Willems K.A."/>
        </authorList>
    </citation>
    <scope>NUCLEOTIDE SEQUENCE [LARGE SCALE GENOMIC DNA]</scope>
    <source>
        <strain evidence="3 4">JCM 31126</strain>
    </source>
</reference>
<dbReference type="Pfam" id="PF15902">
    <property type="entry name" value="Sortilin-Vps10"/>
    <property type="match status" value="1"/>
</dbReference>
<dbReference type="GO" id="GO:0016787">
    <property type="term" value="F:hydrolase activity"/>
    <property type="evidence" value="ECO:0007669"/>
    <property type="project" value="UniProtKB-KW"/>
</dbReference>
<dbReference type="Proteomes" id="UP000268310">
    <property type="component" value="Chromosome"/>
</dbReference>
<keyword evidence="4" id="KW-1185">Reference proteome</keyword>
<dbReference type="CDD" id="cd15482">
    <property type="entry name" value="Sialidase_non-viral"/>
    <property type="match status" value="1"/>
</dbReference>
<dbReference type="Gene3D" id="2.130.10.10">
    <property type="entry name" value="YVTN repeat-like/Quinoprotein amine dehydrogenase"/>
    <property type="match status" value="2"/>
</dbReference>
<dbReference type="InterPro" id="IPR031778">
    <property type="entry name" value="Sortilin_N"/>
</dbReference>
<evidence type="ECO:0000313" key="4">
    <source>
        <dbReference type="Proteomes" id="UP000268310"/>
    </source>
</evidence>
<dbReference type="RefSeq" id="WP_157977645.1">
    <property type="nucleotide sequence ID" value="NZ_CP027783.1"/>
</dbReference>
<dbReference type="InterPro" id="IPR015943">
    <property type="entry name" value="WD40/YVTN_repeat-like_dom_sf"/>
</dbReference>
<sequence length="348" mass="39031">MKKFFLGMENELLIIKKAPEGYAYFSCLEGKHPTCIVVDPQNENVIYCGTDKDGLLKSEDGGKSWENIGNKTSLEIESKTITALAINPFKKINGNSVIYVGTEPSMLYYSNDKGETWQEFTGIQSLPSKKSWSFPPRPTTHHVRFITTSYSNEDYLGVAIEAGAFIYTTNQGETWNDRPEDSPIDIHTLLTHPKSPKKLYAACGDGIYNKAHSYAESNDEGQSWQYKSSGLENHPYAYHLAISSNDPSDQIISAAKSPSAAHSIYKYSAVYRKQGEASWVDISEGLPENHSSNHHLAADPTDFGAFYAMNNYGIYHLASGASKWEKLELDWQEKYVNQRPSCFLIEED</sequence>
<name>A0ABM7AAV5_9ENTE</name>
<feature type="domain" description="Sortilin N-terminal" evidence="2">
    <location>
        <begin position="106"/>
        <end position="270"/>
    </location>
</feature>
<evidence type="ECO:0000259" key="2">
    <source>
        <dbReference type="Pfam" id="PF15902"/>
    </source>
</evidence>
<organism evidence="3 4">
    <name type="scientific">Tetragenococcus osmophilus</name>
    <dbReference type="NCBI Taxonomy" id="526944"/>
    <lineage>
        <taxon>Bacteria</taxon>
        <taxon>Bacillati</taxon>
        <taxon>Bacillota</taxon>
        <taxon>Bacilli</taxon>
        <taxon>Lactobacillales</taxon>
        <taxon>Enterococcaceae</taxon>
        <taxon>Tetragenococcus</taxon>
    </lineage>
</organism>
<keyword evidence="3" id="KW-0378">Hydrolase</keyword>
<evidence type="ECO:0000256" key="1">
    <source>
        <dbReference type="ARBA" id="ARBA00022737"/>
    </source>
</evidence>
<dbReference type="PANTHER" id="PTHR43739:SF5">
    <property type="entry name" value="EXO-ALPHA-SIALIDASE"/>
    <property type="match status" value="1"/>
</dbReference>
<gene>
    <name evidence="3" type="ORF">C7K38_09830</name>
</gene>
<protein>
    <submittedName>
        <fullName evidence="3">Glycosyl hydrolase</fullName>
    </submittedName>
</protein>
<accession>A0ABM7AAV5</accession>
<dbReference type="PANTHER" id="PTHR43739">
    <property type="entry name" value="XYLOGLUCANASE (EUROFUNG)"/>
    <property type="match status" value="1"/>
</dbReference>
<evidence type="ECO:0000313" key="3">
    <source>
        <dbReference type="EMBL" id="AYW48644.1"/>
    </source>
</evidence>
<dbReference type="SUPFAM" id="SSF110296">
    <property type="entry name" value="Oligoxyloglucan reducing end-specific cellobiohydrolase"/>
    <property type="match status" value="1"/>
</dbReference>
<dbReference type="InterPro" id="IPR052025">
    <property type="entry name" value="Xyloglucanase_GH74"/>
</dbReference>
<dbReference type="EMBL" id="CP027783">
    <property type="protein sequence ID" value="AYW48644.1"/>
    <property type="molecule type" value="Genomic_DNA"/>
</dbReference>
<proteinExistence type="predicted"/>
<keyword evidence="1" id="KW-0677">Repeat</keyword>